<evidence type="ECO:0000256" key="5">
    <source>
        <dbReference type="ARBA" id="ARBA00010185"/>
    </source>
</evidence>
<keyword evidence="8" id="KW-1003">Cell membrane</keyword>
<feature type="transmembrane region" description="Helical" evidence="19">
    <location>
        <begin position="50"/>
        <end position="69"/>
    </location>
</feature>
<reference evidence="20" key="2">
    <citation type="submission" date="2014-07" db="EMBL/GenBank/DDBJ databases">
        <title>Initial genome analysis of the psychrotolerant acidophile Acidithiobacillus ferrivorans CF27: insights into iron and sulfur oxidation pathways and into biofilm formation.</title>
        <authorList>
            <person name="Talla E."/>
            <person name="Hedrich S."/>
            <person name="Mangenot S."/>
            <person name="Ji B."/>
            <person name="Johnson D.B."/>
            <person name="Barbe V."/>
            <person name="Bonnefoy V."/>
        </authorList>
    </citation>
    <scope>NUCLEOTIDE SEQUENCE [LARGE SCALE GENOMIC DNA]</scope>
    <source>
        <strain evidence="20">CF27</strain>
    </source>
</reference>
<evidence type="ECO:0000256" key="11">
    <source>
        <dbReference type="ARBA" id="ARBA00022692"/>
    </source>
</evidence>
<dbReference type="UniPathway" id="UPA00557">
    <property type="reaction ID" value="UER00614"/>
</dbReference>
<keyword evidence="13 19" id="KW-1133">Transmembrane helix</keyword>
<dbReference type="EMBL" id="CCCS020000049">
    <property type="protein sequence ID" value="CDQ11418.1"/>
    <property type="molecule type" value="Genomic_DNA"/>
</dbReference>
<gene>
    <name evidence="21" type="ORF">AFERRI_50980</name>
    <name evidence="20" type="ORF">AFERRI_530313</name>
</gene>
<dbReference type="PROSITE" id="PS01315">
    <property type="entry name" value="CDS"/>
    <property type="match status" value="1"/>
</dbReference>
<dbReference type="AlphaFoldDB" id="A0A060UXH1"/>
<evidence type="ECO:0000256" key="1">
    <source>
        <dbReference type="ARBA" id="ARBA00001698"/>
    </source>
</evidence>
<keyword evidence="16" id="KW-0594">Phospholipid biosynthesis</keyword>
<evidence type="ECO:0000256" key="14">
    <source>
        <dbReference type="ARBA" id="ARBA00023098"/>
    </source>
</evidence>
<comment type="pathway">
    <text evidence="3 18">Phospholipid metabolism; CDP-diacylglycerol biosynthesis; CDP-diacylglycerol from sn-glycerol 3-phosphate: step 3/3.</text>
</comment>
<evidence type="ECO:0000256" key="8">
    <source>
        <dbReference type="ARBA" id="ARBA00022475"/>
    </source>
</evidence>
<evidence type="ECO:0000256" key="12">
    <source>
        <dbReference type="ARBA" id="ARBA00022695"/>
    </source>
</evidence>
<name>A0A060UXH1_9PROT</name>
<evidence type="ECO:0000313" key="20">
    <source>
        <dbReference type="EMBL" id="CDQ11418.1"/>
    </source>
</evidence>
<sequence>MLRQRLITASLLFLLFLVLIFCAPCWVFLVFLMLLAFLAGREWGHLSLIAWPNGLALILAALLPMLIFFSQHLPWSALALGSVIWWVLLAVLLMLMPPPSRLPEAAAWQRPMSAMAVFPVLLPALLFSLSLQQRTPQFLLWVILIISAGDVGAMTFGKIWGRHPLVPRISPGKTWEGLLGGLLASVIMGTLGAWMWIGAAVSSLRSGAVLGLITGIFAVLGDLAESFLKRRASCKDSGQLLPGHGGLLDRLDSMSAGIPVFVAGLYYLGWWK</sequence>
<keyword evidence="14" id="KW-0443">Lipid metabolism</keyword>
<feature type="transmembrane region" description="Helical" evidence="19">
    <location>
        <begin position="75"/>
        <end position="95"/>
    </location>
</feature>
<evidence type="ECO:0000256" key="7">
    <source>
        <dbReference type="ARBA" id="ARBA00019373"/>
    </source>
</evidence>
<keyword evidence="9" id="KW-0444">Lipid biosynthesis</keyword>
<feature type="transmembrane region" description="Helical" evidence="19">
    <location>
        <begin position="178"/>
        <end position="197"/>
    </location>
</feature>
<evidence type="ECO:0000256" key="15">
    <source>
        <dbReference type="ARBA" id="ARBA00023136"/>
    </source>
</evidence>
<dbReference type="PANTHER" id="PTHR46382">
    <property type="entry name" value="PHOSPHATIDATE CYTIDYLYLTRANSFERASE"/>
    <property type="match status" value="1"/>
</dbReference>
<dbReference type="Pfam" id="PF01148">
    <property type="entry name" value="CTP_transf_1"/>
    <property type="match status" value="1"/>
</dbReference>
<evidence type="ECO:0000256" key="2">
    <source>
        <dbReference type="ARBA" id="ARBA00004651"/>
    </source>
</evidence>
<evidence type="ECO:0000256" key="17">
    <source>
        <dbReference type="ARBA" id="ARBA00023264"/>
    </source>
</evidence>
<dbReference type="GO" id="GO:0016024">
    <property type="term" value="P:CDP-diacylglycerol biosynthetic process"/>
    <property type="evidence" value="ECO:0007669"/>
    <property type="project" value="UniProtKB-UniPathway"/>
</dbReference>
<evidence type="ECO:0000256" key="19">
    <source>
        <dbReference type="SAM" id="Phobius"/>
    </source>
</evidence>
<evidence type="ECO:0000256" key="6">
    <source>
        <dbReference type="ARBA" id="ARBA00012487"/>
    </source>
</evidence>
<protein>
    <recommendedName>
        <fullName evidence="7 18">Phosphatidate cytidylyltransferase</fullName>
        <ecNumber evidence="6 18">2.7.7.41</ecNumber>
    </recommendedName>
</protein>
<evidence type="ECO:0000256" key="9">
    <source>
        <dbReference type="ARBA" id="ARBA00022516"/>
    </source>
</evidence>
<keyword evidence="15 19" id="KW-0472">Membrane</keyword>
<comment type="similarity">
    <text evidence="5 18">Belongs to the CDS family.</text>
</comment>
<dbReference type="PANTHER" id="PTHR46382:SF1">
    <property type="entry name" value="PHOSPHATIDATE CYTIDYLYLTRANSFERASE"/>
    <property type="match status" value="1"/>
</dbReference>
<evidence type="ECO:0000256" key="4">
    <source>
        <dbReference type="ARBA" id="ARBA00005189"/>
    </source>
</evidence>
<dbReference type="EC" id="2.7.7.41" evidence="6 18"/>
<reference evidence="20" key="1">
    <citation type="submission" date="2014-03" db="EMBL/GenBank/DDBJ databases">
        <authorList>
            <person name="Genoscope - CEA"/>
        </authorList>
    </citation>
    <scope>NUCLEOTIDE SEQUENCE [LARGE SCALE GENOMIC DNA]</scope>
    <source>
        <strain evidence="20">CF27</strain>
    </source>
</reference>
<feature type="transmembrane region" description="Helical" evidence="19">
    <location>
        <begin position="203"/>
        <end position="223"/>
    </location>
</feature>
<evidence type="ECO:0000313" key="22">
    <source>
        <dbReference type="Proteomes" id="UP000193925"/>
    </source>
</evidence>
<proteinExistence type="inferred from homology"/>
<feature type="transmembrane region" description="Helical" evidence="19">
    <location>
        <begin position="12"/>
        <end position="38"/>
    </location>
</feature>
<comment type="catalytic activity">
    <reaction evidence="1 18">
        <text>a 1,2-diacyl-sn-glycero-3-phosphate + CTP + H(+) = a CDP-1,2-diacyl-sn-glycerol + diphosphate</text>
        <dbReference type="Rhea" id="RHEA:16229"/>
        <dbReference type="ChEBI" id="CHEBI:15378"/>
        <dbReference type="ChEBI" id="CHEBI:33019"/>
        <dbReference type="ChEBI" id="CHEBI:37563"/>
        <dbReference type="ChEBI" id="CHEBI:58332"/>
        <dbReference type="ChEBI" id="CHEBI:58608"/>
        <dbReference type="EC" id="2.7.7.41"/>
    </reaction>
</comment>
<organism evidence="20">
    <name type="scientific">Acidithiobacillus ferrivorans</name>
    <dbReference type="NCBI Taxonomy" id="160808"/>
    <lineage>
        <taxon>Bacteria</taxon>
        <taxon>Pseudomonadati</taxon>
        <taxon>Pseudomonadota</taxon>
        <taxon>Acidithiobacillia</taxon>
        <taxon>Acidithiobacillales</taxon>
        <taxon>Acidithiobacillaceae</taxon>
        <taxon>Acidithiobacillus</taxon>
    </lineage>
</organism>
<keyword evidence="17" id="KW-1208">Phospholipid metabolism</keyword>
<keyword evidence="11 18" id="KW-0812">Transmembrane</keyword>
<keyword evidence="12 18" id="KW-0548">Nucleotidyltransferase</keyword>
<evidence type="ECO:0000256" key="10">
    <source>
        <dbReference type="ARBA" id="ARBA00022679"/>
    </source>
</evidence>
<feature type="transmembrane region" description="Helical" evidence="19">
    <location>
        <begin position="115"/>
        <end position="132"/>
    </location>
</feature>
<dbReference type="GO" id="GO:0005886">
    <property type="term" value="C:plasma membrane"/>
    <property type="evidence" value="ECO:0007669"/>
    <property type="project" value="UniProtKB-SubCell"/>
</dbReference>
<keyword evidence="10 18" id="KW-0808">Transferase</keyword>
<accession>A0A060UXH1</accession>
<dbReference type="Proteomes" id="UP000193925">
    <property type="component" value="Chromosome AFERRI"/>
</dbReference>
<dbReference type="InterPro" id="IPR000374">
    <property type="entry name" value="PC_trans"/>
</dbReference>
<evidence type="ECO:0000313" key="21">
    <source>
        <dbReference type="EMBL" id="SMH67778.1"/>
    </source>
</evidence>
<keyword evidence="22" id="KW-1185">Reference proteome</keyword>
<evidence type="ECO:0000256" key="16">
    <source>
        <dbReference type="ARBA" id="ARBA00023209"/>
    </source>
</evidence>
<evidence type="ECO:0000256" key="18">
    <source>
        <dbReference type="RuleBase" id="RU003938"/>
    </source>
</evidence>
<comment type="subcellular location">
    <subcellularLocation>
        <location evidence="2">Cell membrane</location>
        <topology evidence="2">Multi-pass membrane protein</topology>
    </subcellularLocation>
</comment>
<feature type="transmembrane region" description="Helical" evidence="19">
    <location>
        <begin position="138"/>
        <end position="157"/>
    </location>
</feature>
<evidence type="ECO:0000256" key="3">
    <source>
        <dbReference type="ARBA" id="ARBA00005119"/>
    </source>
</evidence>
<dbReference type="GO" id="GO:0004605">
    <property type="term" value="F:phosphatidate cytidylyltransferase activity"/>
    <property type="evidence" value="ECO:0007669"/>
    <property type="project" value="UniProtKB-EC"/>
</dbReference>
<comment type="pathway">
    <text evidence="4">Lipid metabolism.</text>
</comment>
<dbReference type="RefSeq" id="WP_035194389.1">
    <property type="nucleotide sequence ID" value="NZ_CCCS020000049.1"/>
</dbReference>
<dbReference type="EMBL" id="LT841305">
    <property type="protein sequence ID" value="SMH67778.1"/>
    <property type="molecule type" value="Genomic_DNA"/>
</dbReference>
<reference evidence="21 22" key="3">
    <citation type="submission" date="2017-03" db="EMBL/GenBank/DDBJ databases">
        <authorList>
            <person name="Regsiter A."/>
            <person name="William W."/>
        </authorList>
    </citation>
    <scope>NUCLEOTIDE SEQUENCE [LARGE SCALE GENOMIC DNA]</scope>
    <source>
        <strain evidence="21">PRJEB5721</strain>
    </source>
</reference>
<evidence type="ECO:0000256" key="13">
    <source>
        <dbReference type="ARBA" id="ARBA00022989"/>
    </source>
</evidence>